<feature type="transmembrane region" description="Helical" evidence="2">
    <location>
        <begin position="534"/>
        <end position="557"/>
    </location>
</feature>
<evidence type="ECO:0000313" key="4">
    <source>
        <dbReference type="EMBL" id="GEC95198.1"/>
    </source>
</evidence>
<keyword evidence="2" id="KW-0812">Transmembrane</keyword>
<dbReference type="SUPFAM" id="SSF52540">
    <property type="entry name" value="P-loop containing nucleoside triphosphate hydrolases"/>
    <property type="match status" value="1"/>
</dbReference>
<proteinExistence type="predicted"/>
<dbReference type="RefSeq" id="WP_141350419.1">
    <property type="nucleotide sequence ID" value="NZ_BJNV01000014.1"/>
</dbReference>
<dbReference type="InterPro" id="IPR027417">
    <property type="entry name" value="P-loop_NTPase"/>
</dbReference>
<dbReference type="GO" id="GO:0005525">
    <property type="term" value="F:GTP binding"/>
    <property type="evidence" value="ECO:0007669"/>
    <property type="project" value="InterPro"/>
</dbReference>
<dbReference type="EMBL" id="BJNV01000014">
    <property type="protein sequence ID" value="GEC95198.1"/>
    <property type="molecule type" value="Genomic_DNA"/>
</dbReference>
<keyword evidence="2" id="KW-1133">Transmembrane helix</keyword>
<feature type="transmembrane region" description="Helical" evidence="2">
    <location>
        <begin position="448"/>
        <end position="470"/>
    </location>
</feature>
<dbReference type="GO" id="GO:0015093">
    <property type="term" value="F:ferrous iron transmembrane transporter activity"/>
    <property type="evidence" value="ECO:0007669"/>
    <property type="project" value="TreeGrafter"/>
</dbReference>
<reference evidence="4 5" key="1">
    <citation type="submission" date="2019-06" db="EMBL/GenBank/DDBJ databases">
        <title>Whole genome shotgun sequence of Zoogloea ramigera NBRC 15342.</title>
        <authorList>
            <person name="Hosoyama A."/>
            <person name="Uohara A."/>
            <person name="Ohji S."/>
            <person name="Ichikawa N."/>
        </authorList>
    </citation>
    <scope>NUCLEOTIDE SEQUENCE [LARGE SCALE GENOMIC DNA]</scope>
    <source>
        <strain evidence="4 5">NBRC 15342</strain>
    </source>
</reference>
<feature type="transmembrane region" description="Helical" evidence="2">
    <location>
        <begin position="569"/>
        <end position="588"/>
    </location>
</feature>
<sequence length="673" mass="71765">MTQARPVVTNIPVPRQLLRGERRPHIALVGLPRGGKSTLFQAASSTAVEAGCLEGSALPYATSRINVGLEQADLVDLPSVRTFHDLAEADRRVLLALVGGQPGKGGFKAPDLLIQVVDATALEPGLALSQELCELGKPLVIALNRLDEAREKGIYINVAALSEALGVPVVPTVAHMGKGIAGLFETALATLRSGTCPLPQSPGAHLRKALAPLDEILGLPALAAAFPVPRTLLLTQLAKGDTWFGAEMAERFPTLVPAIEEARADASRQLPRPLAEELFADRHYRAAALHEQVTRLGHAAERAGWKRALDRIFLHPRWGLIGTLAVFALVLFMVFEVSTTLDSITSAPLAAWVGQWEPDSTAGVIGRAVADGLVGLVGIVVPYMLPLVLLLVSLEESGVMHRVAFVVDRGFHRIGLHGGVAVPFLLGLGCNVPALSAVAASSAGRERIVASLLITFVPCSARSAIVLAIGGKYLGWEGVLGIFLLTMLIIAVAGRLLTRRYVQASPGMIQAIPPYALPQWRRLLAITWERTSDILTIVTPLLVLGSVVLALLAHFGADAFINTLLLPVTHWWLGLPVALGVPILFGVLRKELSLLMVYQALGSQDIAPLLDWVQIATFLVFLTFYVPCVSTFAVMLKTIGRRDALFSIGLSVAVALGIALLCRVLLNGVDLLL</sequence>
<feature type="transmembrane region" description="Helical" evidence="2">
    <location>
        <begin position="476"/>
        <end position="498"/>
    </location>
</feature>
<feature type="transmembrane region" description="Helical" evidence="2">
    <location>
        <begin position="318"/>
        <end position="335"/>
    </location>
</feature>
<dbReference type="InterPro" id="IPR011640">
    <property type="entry name" value="Fe2_transport_prot_B_C"/>
</dbReference>
<feature type="transmembrane region" description="Helical" evidence="2">
    <location>
        <begin position="644"/>
        <end position="666"/>
    </location>
</feature>
<feature type="transmembrane region" description="Helical" evidence="2">
    <location>
        <begin position="373"/>
        <end position="394"/>
    </location>
</feature>
<evidence type="ECO:0000259" key="3">
    <source>
        <dbReference type="PROSITE" id="PS51711"/>
    </source>
</evidence>
<dbReference type="Gene3D" id="3.40.50.300">
    <property type="entry name" value="P-loop containing nucleotide triphosphate hydrolases"/>
    <property type="match status" value="1"/>
</dbReference>
<evidence type="ECO:0000256" key="2">
    <source>
        <dbReference type="SAM" id="Phobius"/>
    </source>
</evidence>
<name>A0A4Y4CQK6_ZOORA</name>
<dbReference type="InterPro" id="IPR050860">
    <property type="entry name" value="FeoB_GTPase"/>
</dbReference>
<dbReference type="Pfam" id="PF07670">
    <property type="entry name" value="Gate"/>
    <property type="match status" value="2"/>
</dbReference>
<dbReference type="PANTHER" id="PTHR43185">
    <property type="entry name" value="FERROUS IRON TRANSPORT PROTEIN B"/>
    <property type="match status" value="1"/>
</dbReference>
<dbReference type="GO" id="GO:0005886">
    <property type="term" value="C:plasma membrane"/>
    <property type="evidence" value="ECO:0007669"/>
    <property type="project" value="TreeGrafter"/>
</dbReference>
<gene>
    <name evidence="4" type="primary">feoB2</name>
    <name evidence="4" type="ORF">ZRA01_12710</name>
</gene>
<feature type="transmembrane region" description="Helical" evidence="2">
    <location>
        <begin position="414"/>
        <end position="436"/>
    </location>
</feature>
<protein>
    <recommendedName>
        <fullName evidence="1">Ferrous iron transport protein B</fullName>
    </recommendedName>
</protein>
<feature type="domain" description="FeoB-type G" evidence="3">
    <location>
        <begin position="23"/>
        <end position="193"/>
    </location>
</feature>
<dbReference type="OrthoDB" id="9809127at2"/>
<dbReference type="InterPro" id="IPR030389">
    <property type="entry name" value="G_FEOB_dom"/>
</dbReference>
<keyword evidence="2" id="KW-0472">Membrane</keyword>
<dbReference type="PANTHER" id="PTHR43185:SF1">
    <property type="entry name" value="FE(2+) TRANSPORTER FEOB"/>
    <property type="match status" value="1"/>
</dbReference>
<dbReference type="InterPro" id="IPR011642">
    <property type="entry name" value="Gate_dom"/>
</dbReference>
<evidence type="ECO:0000256" key="1">
    <source>
        <dbReference type="ARBA" id="ARBA00031200"/>
    </source>
</evidence>
<dbReference type="PRINTS" id="PR00326">
    <property type="entry name" value="GTP1OBG"/>
</dbReference>
<comment type="caution">
    <text evidence="4">The sequence shown here is derived from an EMBL/GenBank/DDBJ whole genome shotgun (WGS) entry which is preliminary data.</text>
</comment>
<keyword evidence="5" id="KW-1185">Reference proteome</keyword>
<dbReference type="Pfam" id="PF02421">
    <property type="entry name" value="FeoB_N"/>
    <property type="match status" value="1"/>
</dbReference>
<dbReference type="Pfam" id="PF07664">
    <property type="entry name" value="FeoB_C"/>
    <property type="match status" value="1"/>
</dbReference>
<accession>A0A4Y4CQK6</accession>
<evidence type="ECO:0000313" key="5">
    <source>
        <dbReference type="Proteomes" id="UP000318422"/>
    </source>
</evidence>
<dbReference type="PROSITE" id="PS51711">
    <property type="entry name" value="G_FEOB"/>
    <property type="match status" value="1"/>
</dbReference>
<feature type="transmembrane region" description="Helical" evidence="2">
    <location>
        <begin position="609"/>
        <end position="632"/>
    </location>
</feature>
<organism evidence="4 5">
    <name type="scientific">Zoogloea ramigera</name>
    <dbReference type="NCBI Taxonomy" id="350"/>
    <lineage>
        <taxon>Bacteria</taxon>
        <taxon>Pseudomonadati</taxon>
        <taxon>Pseudomonadota</taxon>
        <taxon>Betaproteobacteria</taxon>
        <taxon>Rhodocyclales</taxon>
        <taxon>Zoogloeaceae</taxon>
        <taxon>Zoogloea</taxon>
    </lineage>
</organism>
<dbReference type="Proteomes" id="UP000318422">
    <property type="component" value="Unassembled WGS sequence"/>
</dbReference>
<dbReference type="InterPro" id="IPR006073">
    <property type="entry name" value="GTP-bd"/>
</dbReference>
<dbReference type="AlphaFoldDB" id="A0A4Y4CQK6"/>